<comment type="caution">
    <text evidence="9">The sequence shown here is derived from an EMBL/GenBank/DDBJ whole genome shotgun (WGS) entry which is preliminary data.</text>
</comment>
<comment type="similarity">
    <text evidence="2">Belongs to the major facilitator superfamily. TCR/Tet family.</text>
</comment>
<feature type="transmembrane region" description="Helical" evidence="7">
    <location>
        <begin position="347"/>
        <end position="364"/>
    </location>
</feature>
<name>A0ABV5AYH5_9BACL</name>
<feature type="transmembrane region" description="Helical" evidence="7">
    <location>
        <begin position="45"/>
        <end position="64"/>
    </location>
</feature>
<evidence type="ECO:0000313" key="10">
    <source>
        <dbReference type="Proteomes" id="UP001580346"/>
    </source>
</evidence>
<evidence type="ECO:0000256" key="5">
    <source>
        <dbReference type="ARBA" id="ARBA00022989"/>
    </source>
</evidence>
<reference evidence="9 10" key="1">
    <citation type="submission" date="2024-09" db="EMBL/GenBank/DDBJ databases">
        <title>Paenibacillus zeirhizospherea sp. nov., isolated from surface of the maize (Zea mays) roots in a horticulture field, Hungary.</title>
        <authorList>
            <person name="Marton D."/>
            <person name="Farkas M."/>
            <person name="Bedics A."/>
            <person name="Toth E."/>
            <person name="Tancsics A."/>
            <person name="Boka K."/>
            <person name="Maroti G."/>
            <person name="Kriszt B."/>
            <person name="Cserhati M."/>
        </authorList>
    </citation>
    <scope>NUCLEOTIDE SEQUENCE [LARGE SCALE GENOMIC DNA]</scope>
    <source>
        <strain evidence="9 10">KCTC 33519</strain>
    </source>
</reference>
<keyword evidence="5 7" id="KW-1133">Transmembrane helix</keyword>
<feature type="transmembrane region" description="Helical" evidence="7">
    <location>
        <begin position="12"/>
        <end position="33"/>
    </location>
</feature>
<dbReference type="InterPro" id="IPR011701">
    <property type="entry name" value="MFS"/>
</dbReference>
<keyword evidence="3" id="KW-0813">Transport</keyword>
<evidence type="ECO:0000256" key="1">
    <source>
        <dbReference type="ARBA" id="ARBA00004651"/>
    </source>
</evidence>
<proteinExistence type="inferred from homology"/>
<gene>
    <name evidence="9" type="ORF">ACE41H_21155</name>
</gene>
<keyword evidence="4 7" id="KW-0812">Transmembrane</keyword>
<dbReference type="InterPro" id="IPR036259">
    <property type="entry name" value="MFS_trans_sf"/>
</dbReference>
<feature type="transmembrane region" description="Helical" evidence="7">
    <location>
        <begin position="135"/>
        <end position="157"/>
    </location>
</feature>
<organism evidence="9 10">
    <name type="scientific">Paenibacillus enshidis</name>
    <dbReference type="NCBI Taxonomy" id="1458439"/>
    <lineage>
        <taxon>Bacteria</taxon>
        <taxon>Bacillati</taxon>
        <taxon>Bacillota</taxon>
        <taxon>Bacilli</taxon>
        <taxon>Bacillales</taxon>
        <taxon>Paenibacillaceae</taxon>
        <taxon>Paenibacillus</taxon>
    </lineage>
</organism>
<feature type="transmembrane region" description="Helical" evidence="7">
    <location>
        <begin position="370"/>
        <end position="389"/>
    </location>
</feature>
<evidence type="ECO:0000256" key="7">
    <source>
        <dbReference type="SAM" id="Phobius"/>
    </source>
</evidence>
<dbReference type="PANTHER" id="PTHR23504:SF115">
    <property type="entry name" value="MULTIDRUG RESISTANCE PROTEIN 2"/>
    <property type="match status" value="1"/>
</dbReference>
<dbReference type="CDD" id="cd17325">
    <property type="entry name" value="MFS_MdtG_SLC18_like"/>
    <property type="match status" value="1"/>
</dbReference>
<dbReference type="PROSITE" id="PS00216">
    <property type="entry name" value="SUGAR_TRANSPORT_1"/>
    <property type="match status" value="1"/>
</dbReference>
<comment type="subcellular location">
    <subcellularLocation>
        <location evidence="1">Cell membrane</location>
        <topology evidence="1">Multi-pass membrane protein</topology>
    </subcellularLocation>
</comment>
<dbReference type="PRINTS" id="PR01035">
    <property type="entry name" value="TCRTETA"/>
</dbReference>
<feature type="transmembrane region" description="Helical" evidence="7">
    <location>
        <begin position="307"/>
        <end position="326"/>
    </location>
</feature>
<feature type="transmembrane region" description="Helical" evidence="7">
    <location>
        <begin position="283"/>
        <end position="301"/>
    </location>
</feature>
<dbReference type="SUPFAM" id="SSF103473">
    <property type="entry name" value="MFS general substrate transporter"/>
    <property type="match status" value="1"/>
</dbReference>
<accession>A0ABV5AYH5</accession>
<dbReference type="Pfam" id="PF07690">
    <property type="entry name" value="MFS_1"/>
    <property type="match status" value="1"/>
</dbReference>
<keyword evidence="6 7" id="KW-0472">Membrane</keyword>
<feature type="transmembrane region" description="Helical" evidence="7">
    <location>
        <begin position="105"/>
        <end position="123"/>
    </location>
</feature>
<dbReference type="EMBL" id="JBHHMI010000028">
    <property type="protein sequence ID" value="MFB5269272.1"/>
    <property type="molecule type" value="Genomic_DNA"/>
</dbReference>
<feature type="domain" description="Major facilitator superfamily (MFS) profile" evidence="8">
    <location>
        <begin position="10"/>
        <end position="394"/>
    </location>
</feature>
<feature type="transmembrane region" description="Helical" evidence="7">
    <location>
        <begin position="217"/>
        <end position="241"/>
    </location>
</feature>
<evidence type="ECO:0000313" key="9">
    <source>
        <dbReference type="EMBL" id="MFB5269272.1"/>
    </source>
</evidence>
<evidence type="ECO:0000256" key="4">
    <source>
        <dbReference type="ARBA" id="ARBA00022692"/>
    </source>
</evidence>
<evidence type="ECO:0000259" key="8">
    <source>
        <dbReference type="PROSITE" id="PS50850"/>
    </source>
</evidence>
<protein>
    <submittedName>
        <fullName evidence="9">MFS transporter</fullName>
    </submittedName>
</protein>
<evidence type="ECO:0000256" key="6">
    <source>
        <dbReference type="ARBA" id="ARBA00023136"/>
    </source>
</evidence>
<dbReference type="RefSeq" id="WP_375357546.1">
    <property type="nucleotide sequence ID" value="NZ_JBHHMI010000028.1"/>
</dbReference>
<feature type="transmembrane region" description="Helical" evidence="7">
    <location>
        <begin position="253"/>
        <end position="276"/>
    </location>
</feature>
<sequence length="399" mass="42730">MSATKLGKGPLIILMINMFIAMLGIGLIIPVLPEFMSMLGGSGEAGGYLVAVFGLTQFIFSPIGGEWSDKYGRKKLIILGLIIMTVSSVIFALGTSMWMLYVSRLIGGIGAAFLIPPMMAYIADITTLETRGKGMGLLGSAMSLGFVIGPGVGGLLADISVRAPFYVSAAVSLVATLVSLFLLPETLSLEDQLRHRNTMLKRENVIKQFALSFRKPYFALLIMIFTLTFGLSHFETMFPFFVTGKFHYDERDIAMVITIGALIGTIIQAVAIGPVLSRFGEKAVITGSFLFSAISLVLMLFSGNFYYVLGVALIFFTATALLRPAINTALSKMAGDEQGVAAGMNNAYMSIGNIVGPALAGTLFDVHINLPYIFGAAILMISLVLAVNWKAGRRAEPAV</sequence>
<keyword evidence="10" id="KW-1185">Reference proteome</keyword>
<dbReference type="InterPro" id="IPR020846">
    <property type="entry name" value="MFS_dom"/>
</dbReference>
<dbReference type="InterPro" id="IPR001958">
    <property type="entry name" value="Tet-R_TetA/multi-R_MdtG-like"/>
</dbReference>
<dbReference type="Gene3D" id="1.20.1250.20">
    <property type="entry name" value="MFS general substrate transporter like domains"/>
    <property type="match status" value="1"/>
</dbReference>
<dbReference type="Proteomes" id="UP001580346">
    <property type="component" value="Unassembled WGS sequence"/>
</dbReference>
<dbReference type="PANTHER" id="PTHR23504">
    <property type="entry name" value="MAJOR FACILITATOR SUPERFAMILY DOMAIN-CONTAINING PROTEIN 10"/>
    <property type="match status" value="1"/>
</dbReference>
<feature type="transmembrane region" description="Helical" evidence="7">
    <location>
        <begin position="163"/>
        <end position="183"/>
    </location>
</feature>
<evidence type="ECO:0000256" key="3">
    <source>
        <dbReference type="ARBA" id="ARBA00022448"/>
    </source>
</evidence>
<feature type="transmembrane region" description="Helical" evidence="7">
    <location>
        <begin position="76"/>
        <end position="99"/>
    </location>
</feature>
<evidence type="ECO:0000256" key="2">
    <source>
        <dbReference type="ARBA" id="ARBA00007520"/>
    </source>
</evidence>
<dbReference type="PROSITE" id="PS50850">
    <property type="entry name" value="MFS"/>
    <property type="match status" value="1"/>
</dbReference>
<dbReference type="InterPro" id="IPR005829">
    <property type="entry name" value="Sugar_transporter_CS"/>
</dbReference>